<evidence type="ECO:0000256" key="1">
    <source>
        <dbReference type="SAM" id="Phobius"/>
    </source>
</evidence>
<dbReference type="EMBL" id="JJMP01000009">
    <property type="protein sequence ID" value="RYC50527.1"/>
    <property type="molecule type" value="Genomic_DNA"/>
</dbReference>
<name>A0A444VIC6_9FLAO</name>
<dbReference type="AlphaFoldDB" id="A0A444VIC6"/>
<reference evidence="2 3" key="1">
    <citation type="submission" date="2014-04" db="EMBL/GenBank/DDBJ databases">
        <title>Whole genome of Muricauda olearia.</title>
        <authorList>
            <person name="Zhang X.-H."/>
            <person name="Tang K."/>
        </authorList>
    </citation>
    <scope>NUCLEOTIDE SEQUENCE [LARGE SCALE GENOMIC DNA]</scope>
    <source>
        <strain evidence="2 3">Th120</strain>
    </source>
</reference>
<keyword evidence="1" id="KW-0812">Transmembrane</keyword>
<comment type="caution">
    <text evidence="2">The sequence shown here is derived from an EMBL/GenBank/DDBJ whole genome shotgun (WGS) entry which is preliminary data.</text>
</comment>
<proteinExistence type="predicted"/>
<evidence type="ECO:0008006" key="4">
    <source>
        <dbReference type="Google" id="ProtNLM"/>
    </source>
</evidence>
<dbReference type="Proteomes" id="UP000290261">
    <property type="component" value="Unassembled WGS sequence"/>
</dbReference>
<protein>
    <recommendedName>
        <fullName evidence="4">DUF4907 domain-containing protein</fullName>
    </recommendedName>
</protein>
<evidence type="ECO:0000313" key="2">
    <source>
        <dbReference type="EMBL" id="RYC50527.1"/>
    </source>
</evidence>
<keyword evidence="1" id="KW-0472">Membrane</keyword>
<dbReference type="InterPro" id="IPR032593">
    <property type="entry name" value="DUF4907"/>
</dbReference>
<accession>A0A444VIC6</accession>
<dbReference type="Pfam" id="PF16250">
    <property type="entry name" value="DUF4907"/>
    <property type="match status" value="1"/>
</dbReference>
<keyword evidence="1" id="KW-1133">Transmembrane helix</keyword>
<feature type="transmembrane region" description="Helical" evidence="1">
    <location>
        <begin position="27"/>
        <end position="47"/>
    </location>
</feature>
<organism evidence="2 3">
    <name type="scientific">Flagellimonas olearia</name>
    <dbReference type="NCBI Taxonomy" id="552546"/>
    <lineage>
        <taxon>Bacteria</taxon>
        <taxon>Pseudomonadati</taxon>
        <taxon>Bacteroidota</taxon>
        <taxon>Flavobacteriia</taxon>
        <taxon>Flavobacteriales</taxon>
        <taxon>Flavobacteriaceae</taxon>
        <taxon>Flagellimonas</taxon>
    </lineage>
</organism>
<evidence type="ECO:0000313" key="3">
    <source>
        <dbReference type="Proteomes" id="UP000290261"/>
    </source>
</evidence>
<sequence length="136" mass="14953">MGSDNGSLSKKNFSGMKGLGSNTMAKTMMMVLLMFIGATIIGLGFLFKESSEEEDKTQFRTEVIKVGNGYGYQIFYGDRLLIQQECIPVLRGNVPFQNPEDATSVAGLVVEKIAERQSPELSLEDIKALDVVILRP</sequence>
<gene>
    <name evidence="2" type="ORF">DN53_18015</name>
</gene>
<keyword evidence="3" id="KW-1185">Reference proteome</keyword>